<reference evidence="3 4" key="1">
    <citation type="submission" date="2020-08" db="EMBL/GenBank/DDBJ databases">
        <title>Genome public.</title>
        <authorList>
            <person name="Liu C."/>
            <person name="Sun Q."/>
        </authorList>
    </citation>
    <scope>NUCLEOTIDE SEQUENCE [LARGE SCALE GENOMIC DNA]</scope>
    <source>
        <strain evidence="3 4">BX3</strain>
    </source>
</reference>
<evidence type="ECO:0000313" key="4">
    <source>
        <dbReference type="Proteomes" id="UP000637513"/>
    </source>
</evidence>
<dbReference type="InterPro" id="IPR019808">
    <property type="entry name" value="Histidine_triad_CS"/>
</dbReference>
<dbReference type="InterPro" id="IPR011146">
    <property type="entry name" value="HIT-like"/>
</dbReference>
<dbReference type="Proteomes" id="UP000637513">
    <property type="component" value="Unassembled WGS sequence"/>
</dbReference>
<dbReference type="InterPro" id="IPR039384">
    <property type="entry name" value="HINT"/>
</dbReference>
<dbReference type="SUPFAM" id="SSF54197">
    <property type="entry name" value="HIT-like"/>
    <property type="match status" value="1"/>
</dbReference>
<dbReference type="InterPro" id="IPR036265">
    <property type="entry name" value="HIT-like_sf"/>
</dbReference>
<dbReference type="Pfam" id="PF01230">
    <property type="entry name" value="HIT"/>
    <property type="match status" value="1"/>
</dbReference>
<dbReference type="PROSITE" id="PS00892">
    <property type="entry name" value="HIT_1"/>
    <property type="match status" value="1"/>
</dbReference>
<dbReference type="PROSITE" id="PS51084">
    <property type="entry name" value="HIT_2"/>
    <property type="match status" value="1"/>
</dbReference>
<accession>A0ABR7MX42</accession>
<sequence length="141" mass="15965">MEKTVKDDCIFCKIANGEISSNTIYEDEHFRVIMDINPASKGHCIILPKTHAANLYELPDDWCKEVMPVAKKCAAVLKDVLDCEGVNVLQNNGALAGQTVFHLHVHLIPRYQDDTVEIQWKPTQRTDTEELAKKIREAFAD</sequence>
<evidence type="ECO:0000256" key="1">
    <source>
        <dbReference type="PROSITE-ProRule" id="PRU00464"/>
    </source>
</evidence>
<dbReference type="PANTHER" id="PTHR46648:SF1">
    <property type="entry name" value="ADENOSINE 5'-MONOPHOSPHORAMIDASE HNT1"/>
    <property type="match status" value="1"/>
</dbReference>
<proteinExistence type="predicted"/>
<dbReference type="InterPro" id="IPR001310">
    <property type="entry name" value="Histidine_triad_HIT"/>
</dbReference>
<comment type="caution">
    <text evidence="3">The sequence shown here is derived from an EMBL/GenBank/DDBJ whole genome shotgun (WGS) entry which is preliminary data.</text>
</comment>
<dbReference type="Gene3D" id="3.30.428.10">
    <property type="entry name" value="HIT-like"/>
    <property type="match status" value="1"/>
</dbReference>
<dbReference type="RefSeq" id="WP_249305779.1">
    <property type="nucleotide sequence ID" value="NZ_JACRSW010000040.1"/>
</dbReference>
<dbReference type="CDD" id="cd01277">
    <property type="entry name" value="HINT_subgroup"/>
    <property type="match status" value="1"/>
</dbReference>
<feature type="short sequence motif" description="Histidine triad motif" evidence="1">
    <location>
        <begin position="102"/>
        <end position="106"/>
    </location>
</feature>
<feature type="domain" description="HIT" evidence="2">
    <location>
        <begin position="10"/>
        <end position="117"/>
    </location>
</feature>
<protein>
    <submittedName>
        <fullName evidence="3">HIT family protein</fullName>
    </submittedName>
</protein>
<organism evidence="3 4">
    <name type="scientific">Jutongia hominis</name>
    <dbReference type="NCBI Taxonomy" id="2763664"/>
    <lineage>
        <taxon>Bacteria</taxon>
        <taxon>Bacillati</taxon>
        <taxon>Bacillota</taxon>
        <taxon>Clostridia</taxon>
        <taxon>Lachnospirales</taxon>
        <taxon>Lachnospiraceae</taxon>
        <taxon>Jutongia</taxon>
    </lineage>
</organism>
<name>A0ABR7MX42_9FIRM</name>
<gene>
    <name evidence="3" type="ORF">H8700_11765</name>
</gene>
<evidence type="ECO:0000259" key="2">
    <source>
        <dbReference type="PROSITE" id="PS51084"/>
    </source>
</evidence>
<keyword evidence="4" id="KW-1185">Reference proteome</keyword>
<dbReference type="EMBL" id="JACRSW010000040">
    <property type="protein sequence ID" value="MBC8558372.1"/>
    <property type="molecule type" value="Genomic_DNA"/>
</dbReference>
<dbReference type="PANTHER" id="PTHR46648">
    <property type="entry name" value="HIT FAMILY PROTEIN 1"/>
    <property type="match status" value="1"/>
</dbReference>
<evidence type="ECO:0000313" key="3">
    <source>
        <dbReference type="EMBL" id="MBC8558372.1"/>
    </source>
</evidence>
<dbReference type="PRINTS" id="PR00332">
    <property type="entry name" value="HISTRIAD"/>
</dbReference>